<feature type="compositionally biased region" description="Basic residues" evidence="1">
    <location>
        <begin position="81"/>
        <end position="90"/>
    </location>
</feature>
<organism evidence="3 4">
    <name type="scientific">Sphingobacterium siyangense</name>
    <dbReference type="NCBI Taxonomy" id="459529"/>
    <lineage>
        <taxon>Bacteria</taxon>
        <taxon>Pseudomonadati</taxon>
        <taxon>Bacteroidota</taxon>
        <taxon>Sphingobacteriia</taxon>
        <taxon>Sphingobacteriales</taxon>
        <taxon>Sphingobacteriaceae</taxon>
        <taxon>Sphingobacterium</taxon>
    </lineage>
</organism>
<feature type="compositionally biased region" description="Basic and acidic residues" evidence="1">
    <location>
        <begin position="67"/>
        <end position="80"/>
    </location>
</feature>
<keyword evidence="2" id="KW-0812">Transmembrane</keyword>
<feature type="region of interest" description="Disordered" evidence="1">
    <location>
        <begin position="31"/>
        <end position="90"/>
    </location>
</feature>
<evidence type="ECO:0000313" key="3">
    <source>
        <dbReference type="EMBL" id="RKF30824.1"/>
    </source>
</evidence>
<proteinExistence type="predicted"/>
<evidence type="ECO:0000256" key="2">
    <source>
        <dbReference type="SAM" id="Phobius"/>
    </source>
</evidence>
<evidence type="ECO:0000256" key="1">
    <source>
        <dbReference type="SAM" id="MobiDB-lite"/>
    </source>
</evidence>
<name>A0A420FD18_9SPHI</name>
<keyword evidence="2" id="KW-1133">Transmembrane helix</keyword>
<keyword evidence="4" id="KW-1185">Reference proteome</keyword>
<comment type="caution">
    <text evidence="3">The sequence shown here is derived from an EMBL/GenBank/DDBJ whole genome shotgun (WGS) entry which is preliminary data.</text>
</comment>
<dbReference type="AlphaFoldDB" id="A0A420FD18"/>
<reference evidence="3 4" key="1">
    <citation type="submission" date="2016-07" db="EMBL/GenBank/DDBJ databases">
        <title>Genome analysis of Sphingobacterium siyangense T12B17.</title>
        <authorList>
            <person name="Xu D."/>
            <person name="Su Y."/>
            <person name="Zheng S."/>
        </authorList>
    </citation>
    <scope>NUCLEOTIDE SEQUENCE [LARGE SCALE GENOMIC DNA]</scope>
    <source>
        <strain evidence="3 4">T12B17</strain>
    </source>
</reference>
<keyword evidence="2" id="KW-0472">Membrane</keyword>
<dbReference type="Proteomes" id="UP000286402">
    <property type="component" value="Unassembled WGS sequence"/>
</dbReference>
<feature type="transmembrane region" description="Helical" evidence="2">
    <location>
        <begin position="6"/>
        <end position="27"/>
    </location>
</feature>
<dbReference type="EMBL" id="MCAQ01000029">
    <property type="protein sequence ID" value="RKF30824.1"/>
    <property type="molecule type" value="Genomic_DNA"/>
</dbReference>
<evidence type="ECO:0000313" key="4">
    <source>
        <dbReference type="Proteomes" id="UP000286402"/>
    </source>
</evidence>
<accession>A0A420FD18</accession>
<gene>
    <name evidence="3" type="ORF">BCY89_17950</name>
</gene>
<protein>
    <submittedName>
        <fullName evidence="3">Uncharacterized protein</fullName>
    </submittedName>
</protein>
<sequence length="90" mass="10628">MLGAYWPPCLLILCLFSADWLLFNYHFSRETAKKHQRNGKRIANHSRRRPEEDPKNKQRNGNQTAEEQQRNSKESADLSRNKGKIAYKKI</sequence>
<feature type="compositionally biased region" description="Basic residues" evidence="1">
    <location>
        <begin position="34"/>
        <end position="48"/>
    </location>
</feature>